<keyword evidence="3 6" id="KW-0808">Transferase</keyword>
<dbReference type="EMBL" id="AP025516">
    <property type="protein sequence ID" value="BDD85876.1"/>
    <property type="molecule type" value="Genomic_DNA"/>
</dbReference>
<gene>
    <name evidence="7" type="primary">ispB</name>
    <name evidence="7" type="ORF">DPPLL_02410</name>
</gene>
<dbReference type="PANTHER" id="PTHR12001">
    <property type="entry name" value="GERANYLGERANYL PYROPHOSPHATE SYNTHASE"/>
    <property type="match status" value="1"/>
</dbReference>
<dbReference type="SFLD" id="SFLDS00005">
    <property type="entry name" value="Isoprenoid_Synthase_Type_I"/>
    <property type="match status" value="1"/>
</dbReference>
<dbReference type="InterPro" id="IPR033749">
    <property type="entry name" value="Polyprenyl_synt_CS"/>
</dbReference>
<dbReference type="PANTHER" id="PTHR12001:SF69">
    <property type="entry name" value="ALL TRANS-POLYPRENYL-DIPHOSPHATE SYNTHASE PDSS1"/>
    <property type="match status" value="1"/>
</dbReference>
<accession>A0ABM7W4P1</accession>
<evidence type="ECO:0000256" key="2">
    <source>
        <dbReference type="ARBA" id="ARBA00006706"/>
    </source>
</evidence>
<dbReference type="InterPro" id="IPR000092">
    <property type="entry name" value="Polyprenyl_synt"/>
</dbReference>
<dbReference type="Proteomes" id="UP000830055">
    <property type="component" value="Chromosome"/>
</dbReference>
<keyword evidence="4" id="KW-0479">Metal-binding</keyword>
<sequence>MDLKEAIARESVQIDREMGQDLAGLAIGDELLKEILEYGLFSGGKRIRPFLVVLGARLCGRSDEAVYRPAIAFEYLHAATLFHDDVIDHADTRRGRLSVIKRYGMVGAILAGDFLHAHAMALVGRYGGQAALDTFTAATRGMVEGEFLQLRAAGKWEVTADDYFAIVRRKTGVLIEAACVTGGIVAGAGAAQLAALQTYGGNLGTAFQIIDDLLDYQGQFTGKPIGNDLAEGKSTLPLIIALDRAPERERQSLLALLHDVSQRSERLDEIVAFIDRHAGFVEARRRAEQLIDSGLTALQVFSGPGDPDFRELFEDLGHYVLSRQR</sequence>
<organism evidence="7 8">
    <name type="scientific">Desulfofustis limnaeus</name>
    <dbReference type="NCBI Taxonomy" id="2740163"/>
    <lineage>
        <taxon>Bacteria</taxon>
        <taxon>Pseudomonadati</taxon>
        <taxon>Thermodesulfobacteriota</taxon>
        <taxon>Desulfobulbia</taxon>
        <taxon>Desulfobulbales</taxon>
        <taxon>Desulfocapsaceae</taxon>
        <taxon>Desulfofustis</taxon>
    </lineage>
</organism>
<dbReference type="Pfam" id="PF00348">
    <property type="entry name" value="polyprenyl_synt"/>
    <property type="match status" value="1"/>
</dbReference>
<evidence type="ECO:0000256" key="3">
    <source>
        <dbReference type="ARBA" id="ARBA00022679"/>
    </source>
</evidence>
<protein>
    <submittedName>
        <fullName evidence="7">Octaprenyl diphosphate synthase</fullName>
    </submittedName>
</protein>
<dbReference type="RefSeq" id="WP_284153001.1">
    <property type="nucleotide sequence ID" value="NZ_AP025516.1"/>
</dbReference>
<dbReference type="CDD" id="cd00685">
    <property type="entry name" value="Trans_IPPS_HT"/>
    <property type="match status" value="1"/>
</dbReference>
<proteinExistence type="inferred from homology"/>
<dbReference type="SUPFAM" id="SSF48576">
    <property type="entry name" value="Terpenoid synthases"/>
    <property type="match status" value="1"/>
</dbReference>
<evidence type="ECO:0000256" key="1">
    <source>
        <dbReference type="ARBA" id="ARBA00001946"/>
    </source>
</evidence>
<comment type="similarity">
    <text evidence="2 6">Belongs to the FPP/GGPP synthase family.</text>
</comment>
<reference evidence="7 8" key="1">
    <citation type="submission" date="2022-01" db="EMBL/GenBank/DDBJ databases">
        <title>Desulfofustis limnae sp. nov., a novel mesophilic sulfate-reducing bacterium isolated from marsh soil.</title>
        <authorList>
            <person name="Watanabe M."/>
            <person name="Takahashi A."/>
            <person name="Kojima H."/>
            <person name="Fukui M."/>
        </authorList>
    </citation>
    <scope>NUCLEOTIDE SEQUENCE [LARGE SCALE GENOMIC DNA]</scope>
    <source>
        <strain evidence="7 8">PPLL</strain>
    </source>
</reference>
<dbReference type="InterPro" id="IPR008949">
    <property type="entry name" value="Isoprenoid_synthase_dom_sf"/>
</dbReference>
<keyword evidence="5" id="KW-0460">Magnesium</keyword>
<dbReference type="Gene3D" id="1.10.600.10">
    <property type="entry name" value="Farnesyl Diphosphate Synthase"/>
    <property type="match status" value="1"/>
</dbReference>
<dbReference type="PROSITE" id="PS00444">
    <property type="entry name" value="POLYPRENYL_SYNTHASE_2"/>
    <property type="match status" value="1"/>
</dbReference>
<evidence type="ECO:0000256" key="4">
    <source>
        <dbReference type="ARBA" id="ARBA00022723"/>
    </source>
</evidence>
<keyword evidence="8" id="KW-1185">Reference proteome</keyword>
<evidence type="ECO:0000256" key="5">
    <source>
        <dbReference type="ARBA" id="ARBA00022842"/>
    </source>
</evidence>
<evidence type="ECO:0000256" key="6">
    <source>
        <dbReference type="RuleBase" id="RU004466"/>
    </source>
</evidence>
<evidence type="ECO:0000313" key="8">
    <source>
        <dbReference type="Proteomes" id="UP000830055"/>
    </source>
</evidence>
<name>A0ABM7W4P1_9BACT</name>
<evidence type="ECO:0000313" key="7">
    <source>
        <dbReference type="EMBL" id="BDD85876.1"/>
    </source>
</evidence>
<comment type="cofactor">
    <cofactor evidence="1">
        <name>Mg(2+)</name>
        <dbReference type="ChEBI" id="CHEBI:18420"/>
    </cofactor>
</comment>